<reference evidence="1" key="1">
    <citation type="submission" date="2021-02" db="EMBL/GenBank/DDBJ databases">
        <authorList>
            <person name="Nowell W R."/>
        </authorList>
    </citation>
    <scope>NUCLEOTIDE SEQUENCE</scope>
</reference>
<evidence type="ECO:0000313" key="3">
    <source>
        <dbReference type="Proteomes" id="UP000663829"/>
    </source>
</evidence>
<comment type="caution">
    <text evidence="1">The sequence shown here is derived from an EMBL/GenBank/DDBJ whole genome shotgun (WGS) entry which is preliminary data.</text>
</comment>
<evidence type="ECO:0000313" key="1">
    <source>
        <dbReference type="EMBL" id="CAF0834556.1"/>
    </source>
</evidence>
<dbReference type="EMBL" id="CAJNOQ010000750">
    <property type="protein sequence ID" value="CAF0834556.1"/>
    <property type="molecule type" value="Genomic_DNA"/>
</dbReference>
<name>A0A813V184_9BILA</name>
<accession>A0A813V184</accession>
<gene>
    <name evidence="1" type="ORF">GPM918_LOCUS5233</name>
    <name evidence="2" type="ORF">SRO942_LOCUS5233</name>
</gene>
<keyword evidence="3" id="KW-1185">Reference proteome</keyword>
<organism evidence="1 3">
    <name type="scientific">Didymodactylos carnosus</name>
    <dbReference type="NCBI Taxonomy" id="1234261"/>
    <lineage>
        <taxon>Eukaryota</taxon>
        <taxon>Metazoa</taxon>
        <taxon>Spiralia</taxon>
        <taxon>Gnathifera</taxon>
        <taxon>Rotifera</taxon>
        <taxon>Eurotatoria</taxon>
        <taxon>Bdelloidea</taxon>
        <taxon>Philodinida</taxon>
        <taxon>Philodinidae</taxon>
        <taxon>Didymodactylos</taxon>
    </lineage>
</organism>
<dbReference type="AlphaFoldDB" id="A0A813V184"/>
<dbReference type="EMBL" id="CAJOBC010000750">
    <property type="protein sequence ID" value="CAF3621686.1"/>
    <property type="molecule type" value="Genomic_DNA"/>
</dbReference>
<dbReference type="Proteomes" id="UP000681722">
    <property type="component" value="Unassembled WGS sequence"/>
</dbReference>
<dbReference type="Proteomes" id="UP000663829">
    <property type="component" value="Unassembled WGS sequence"/>
</dbReference>
<protein>
    <submittedName>
        <fullName evidence="1">Uncharacterized protein</fullName>
    </submittedName>
</protein>
<dbReference type="OrthoDB" id="10008944at2759"/>
<proteinExistence type="predicted"/>
<evidence type="ECO:0000313" key="2">
    <source>
        <dbReference type="EMBL" id="CAF3621686.1"/>
    </source>
</evidence>
<sequence>MAKMCVRRVYLCQILYKRLNDKNRRIIYLDLIKRDLDQCICKTRTIVYQQRKINKQNFSKRKQLRNKILEAHILKIEYTNSQEQAILTRKILEFKYQQTTGVV</sequence>